<dbReference type="GO" id="GO:0005737">
    <property type="term" value="C:cytoplasm"/>
    <property type="evidence" value="ECO:0007669"/>
    <property type="project" value="TreeGrafter"/>
</dbReference>
<dbReference type="OrthoDB" id="431929at2759"/>
<evidence type="ECO:0000256" key="1">
    <source>
        <dbReference type="ARBA" id="ARBA00022723"/>
    </source>
</evidence>
<dbReference type="Gene3D" id="4.10.1110.10">
    <property type="entry name" value="AN1-like Zinc finger"/>
    <property type="match status" value="2"/>
</dbReference>
<dbReference type="InterPro" id="IPR057357">
    <property type="entry name" value="Znf-C2H2_ZFAND2A/B"/>
</dbReference>
<keyword evidence="4" id="KW-0862">Zinc</keyword>
<keyword evidence="1" id="KW-0479">Metal-binding</keyword>
<dbReference type="Pfam" id="PF25403">
    <property type="entry name" value="zf-C2H2_ZFAND2"/>
    <property type="match status" value="1"/>
</dbReference>
<dbReference type="GO" id="GO:0008270">
    <property type="term" value="F:zinc ion binding"/>
    <property type="evidence" value="ECO:0007669"/>
    <property type="project" value="UniProtKB-KW"/>
</dbReference>
<dbReference type="InterPro" id="IPR000058">
    <property type="entry name" value="Znf_AN1"/>
</dbReference>
<proteinExistence type="predicted"/>
<evidence type="ECO:0000259" key="6">
    <source>
        <dbReference type="PROSITE" id="PS51039"/>
    </source>
</evidence>
<dbReference type="AlphaFoldDB" id="A0A9Q0R6T5"/>
<sequence>MTTTKEEEYDELGWGVNCSFSECKRLDFLPIKCELCGKSFCSDHSNPEKHNCPKFEKKIDRVVPSCPICGKVVIVKPNEDVNNIVNQHIESGCKTHLSKIGHKFRCTFPGCGKREPFEARCSKCGKNFCLNHRNPLHHNCNSKKK</sequence>
<evidence type="ECO:0000256" key="5">
    <source>
        <dbReference type="PROSITE-ProRule" id="PRU00449"/>
    </source>
</evidence>
<evidence type="ECO:0000256" key="2">
    <source>
        <dbReference type="ARBA" id="ARBA00022737"/>
    </source>
</evidence>
<evidence type="ECO:0000313" key="8">
    <source>
        <dbReference type="Proteomes" id="UP001149090"/>
    </source>
</evidence>
<protein>
    <submittedName>
        <fullName evidence="7">Zinc finger an1-type domain 2a</fullName>
    </submittedName>
</protein>
<feature type="domain" description="AN1-type" evidence="6">
    <location>
        <begin position="12"/>
        <end position="60"/>
    </location>
</feature>
<organism evidence="7 8">
    <name type="scientific">Anaeramoeba ignava</name>
    <name type="common">Anaerobic marine amoeba</name>
    <dbReference type="NCBI Taxonomy" id="1746090"/>
    <lineage>
        <taxon>Eukaryota</taxon>
        <taxon>Metamonada</taxon>
        <taxon>Anaeramoebidae</taxon>
        <taxon>Anaeramoeba</taxon>
    </lineage>
</organism>
<feature type="domain" description="AN1-type" evidence="6">
    <location>
        <begin position="100"/>
        <end position="145"/>
    </location>
</feature>
<dbReference type="Proteomes" id="UP001149090">
    <property type="component" value="Unassembled WGS sequence"/>
</dbReference>
<dbReference type="OMA" id="YKSHECP"/>
<dbReference type="PANTHER" id="PTHR14677:SF20">
    <property type="entry name" value="ZINC FINGER AN1-TYPE CONTAINING 2A-RELATED"/>
    <property type="match status" value="1"/>
</dbReference>
<evidence type="ECO:0000256" key="3">
    <source>
        <dbReference type="ARBA" id="ARBA00022771"/>
    </source>
</evidence>
<reference evidence="7" key="1">
    <citation type="submission" date="2022-10" db="EMBL/GenBank/DDBJ databases">
        <title>Novel sulphate-reducing endosymbionts in the free-living metamonad Anaeramoeba.</title>
        <authorList>
            <person name="Jerlstrom-Hultqvist J."/>
            <person name="Cepicka I."/>
            <person name="Gallot-Lavallee L."/>
            <person name="Salas-Leiva D."/>
            <person name="Curtis B.A."/>
            <person name="Zahonova K."/>
            <person name="Pipaliya S."/>
            <person name="Dacks J."/>
            <person name="Roger A.J."/>
        </authorList>
    </citation>
    <scope>NUCLEOTIDE SEQUENCE</scope>
    <source>
        <strain evidence="7">BMAN</strain>
    </source>
</reference>
<name>A0A9Q0R6T5_ANAIG</name>
<dbReference type="SUPFAM" id="SSF118310">
    <property type="entry name" value="AN1-like Zinc finger"/>
    <property type="match status" value="2"/>
</dbReference>
<keyword evidence="8" id="KW-1185">Reference proteome</keyword>
<gene>
    <name evidence="7" type="ORF">M0811_12640</name>
</gene>
<dbReference type="Pfam" id="PF01428">
    <property type="entry name" value="zf-AN1"/>
    <property type="match status" value="2"/>
</dbReference>
<comment type="caution">
    <text evidence="7">The sequence shown here is derived from an EMBL/GenBank/DDBJ whole genome shotgun (WGS) entry which is preliminary data.</text>
</comment>
<dbReference type="SMART" id="SM00154">
    <property type="entry name" value="ZnF_AN1"/>
    <property type="match status" value="2"/>
</dbReference>
<evidence type="ECO:0000313" key="7">
    <source>
        <dbReference type="EMBL" id="KAJ5068054.1"/>
    </source>
</evidence>
<accession>A0A9Q0R6T5</accession>
<dbReference type="EMBL" id="JAPDFW010000121">
    <property type="protein sequence ID" value="KAJ5068054.1"/>
    <property type="molecule type" value="Genomic_DNA"/>
</dbReference>
<dbReference type="PANTHER" id="PTHR14677">
    <property type="entry name" value="ARSENITE INDUCUBLE RNA ASSOCIATED PROTEIN AIP-1-RELATED"/>
    <property type="match status" value="1"/>
</dbReference>
<dbReference type="InterPro" id="IPR035896">
    <property type="entry name" value="AN1-like_Znf"/>
</dbReference>
<keyword evidence="2" id="KW-0677">Repeat</keyword>
<dbReference type="PROSITE" id="PS51039">
    <property type="entry name" value="ZF_AN1"/>
    <property type="match status" value="2"/>
</dbReference>
<keyword evidence="3 5" id="KW-0863">Zinc-finger</keyword>
<evidence type="ECO:0000256" key="4">
    <source>
        <dbReference type="ARBA" id="ARBA00022833"/>
    </source>
</evidence>